<evidence type="ECO:0000256" key="4">
    <source>
        <dbReference type="ARBA" id="ARBA00022448"/>
    </source>
</evidence>
<keyword evidence="10 15" id="KW-1133">Transmembrane helix</keyword>
<dbReference type="GeneID" id="111243284"/>
<keyword evidence="5" id="KW-0109">Calcium transport</keyword>
<accession>A0A7M7IYE3</accession>
<keyword evidence="4" id="KW-0813">Transport</keyword>
<keyword evidence="12 15" id="KW-0472">Membrane</keyword>
<dbReference type="AlphaFoldDB" id="A0A7M7IYE3"/>
<dbReference type="GO" id="GO:0005789">
    <property type="term" value="C:endoplasmic reticulum membrane"/>
    <property type="evidence" value="ECO:0007669"/>
    <property type="project" value="UniProtKB-SubCell"/>
</dbReference>
<dbReference type="Pfam" id="PF06682">
    <property type="entry name" value="SARAF"/>
    <property type="match status" value="1"/>
</dbReference>
<evidence type="ECO:0000256" key="15">
    <source>
        <dbReference type="SAM" id="Phobius"/>
    </source>
</evidence>
<feature type="region of interest" description="Disordered" evidence="14">
    <location>
        <begin position="253"/>
        <end position="293"/>
    </location>
</feature>
<dbReference type="RefSeq" id="XP_022644321.1">
    <property type="nucleotide sequence ID" value="XM_022788586.1"/>
</dbReference>
<evidence type="ECO:0000256" key="9">
    <source>
        <dbReference type="ARBA" id="ARBA00022837"/>
    </source>
</evidence>
<keyword evidence="6 15" id="KW-0812">Transmembrane</keyword>
<protein>
    <recommendedName>
        <fullName evidence="3">Store-operated calcium entry-associated regulatory factor</fullName>
    </recommendedName>
    <alternativeName>
        <fullName evidence="13">Transmembrane protein 66</fullName>
    </alternativeName>
</protein>
<evidence type="ECO:0000256" key="1">
    <source>
        <dbReference type="ARBA" id="ARBA00004115"/>
    </source>
</evidence>
<keyword evidence="11" id="KW-0406">Ion transport</keyword>
<dbReference type="EnsemblMetazoa" id="XM_022788588">
    <property type="protein sequence ID" value="XP_022644323"/>
    <property type="gene ID" value="LOC111243284"/>
</dbReference>
<evidence type="ECO:0000313" key="17">
    <source>
        <dbReference type="EnsemblMetazoa" id="XP_022644320"/>
    </source>
</evidence>
<evidence type="ECO:0000256" key="6">
    <source>
        <dbReference type="ARBA" id="ARBA00022692"/>
    </source>
</evidence>
<evidence type="ECO:0000313" key="18">
    <source>
        <dbReference type="Proteomes" id="UP000594260"/>
    </source>
</evidence>
<dbReference type="EnsemblMetazoa" id="XM_022788586">
    <property type="protein sequence ID" value="XP_022644321"/>
    <property type="gene ID" value="LOC111243284"/>
</dbReference>
<feature type="transmembrane region" description="Helical" evidence="15">
    <location>
        <begin position="146"/>
        <end position="164"/>
    </location>
</feature>
<feature type="chain" id="PRO_5033916240" description="Store-operated calcium entry-associated regulatory factor" evidence="16">
    <location>
        <begin position="23"/>
        <end position="293"/>
    </location>
</feature>
<organism evidence="17 18">
    <name type="scientific">Varroa destructor</name>
    <name type="common">Honeybee mite</name>
    <dbReference type="NCBI Taxonomy" id="109461"/>
    <lineage>
        <taxon>Eukaryota</taxon>
        <taxon>Metazoa</taxon>
        <taxon>Ecdysozoa</taxon>
        <taxon>Arthropoda</taxon>
        <taxon>Chelicerata</taxon>
        <taxon>Arachnida</taxon>
        <taxon>Acari</taxon>
        <taxon>Parasitiformes</taxon>
        <taxon>Mesostigmata</taxon>
        <taxon>Gamasina</taxon>
        <taxon>Dermanyssoidea</taxon>
        <taxon>Varroidae</taxon>
        <taxon>Varroa</taxon>
    </lineage>
</organism>
<dbReference type="OMA" id="WILKGSC"/>
<keyword evidence="18" id="KW-1185">Reference proteome</keyword>
<feature type="signal peptide" evidence="16">
    <location>
        <begin position="1"/>
        <end position="22"/>
    </location>
</feature>
<comment type="subcellular location">
    <subcellularLocation>
        <location evidence="1">Endoplasmic reticulum membrane</location>
        <topology evidence="1">Single-pass type I membrane protein</topology>
    </subcellularLocation>
</comment>
<evidence type="ECO:0000256" key="3">
    <source>
        <dbReference type="ARBA" id="ARBA00016584"/>
    </source>
</evidence>
<dbReference type="PANTHER" id="PTHR15929">
    <property type="entry name" value="STORE-OPERATED CALCIUM ENTRY-ASSOCIATED REGULATORY FACTOR"/>
    <property type="match status" value="1"/>
</dbReference>
<dbReference type="GO" id="GO:2001256">
    <property type="term" value="P:regulation of store-operated calcium entry"/>
    <property type="evidence" value="ECO:0007669"/>
    <property type="project" value="InterPro"/>
</dbReference>
<evidence type="ECO:0000256" key="7">
    <source>
        <dbReference type="ARBA" id="ARBA00022729"/>
    </source>
</evidence>
<evidence type="ECO:0000256" key="8">
    <source>
        <dbReference type="ARBA" id="ARBA00022824"/>
    </source>
</evidence>
<evidence type="ECO:0000256" key="10">
    <source>
        <dbReference type="ARBA" id="ARBA00022989"/>
    </source>
</evidence>
<dbReference type="Proteomes" id="UP000594260">
    <property type="component" value="Unplaced"/>
</dbReference>
<keyword evidence="9" id="KW-0106">Calcium</keyword>
<dbReference type="GO" id="GO:0006816">
    <property type="term" value="P:calcium ion transport"/>
    <property type="evidence" value="ECO:0007669"/>
    <property type="project" value="UniProtKB-KW"/>
</dbReference>
<dbReference type="InterPro" id="IPR009567">
    <property type="entry name" value="SARAF"/>
</dbReference>
<evidence type="ECO:0000256" key="12">
    <source>
        <dbReference type="ARBA" id="ARBA00023136"/>
    </source>
</evidence>
<evidence type="ECO:0000256" key="16">
    <source>
        <dbReference type="SAM" id="SignalP"/>
    </source>
</evidence>
<dbReference type="OrthoDB" id="20303at2759"/>
<evidence type="ECO:0000256" key="11">
    <source>
        <dbReference type="ARBA" id="ARBA00023065"/>
    </source>
</evidence>
<dbReference type="InParanoid" id="A0A7M7IYE3"/>
<evidence type="ECO:0000256" key="13">
    <source>
        <dbReference type="ARBA" id="ARBA00031116"/>
    </source>
</evidence>
<evidence type="ECO:0000256" key="14">
    <source>
        <dbReference type="SAM" id="MobiDB-lite"/>
    </source>
</evidence>
<dbReference type="PANTHER" id="PTHR15929:SF0">
    <property type="entry name" value="STORE-OPERATED CALCIUM ENTRY-ASSOCIATED REGULATORY FACTOR"/>
    <property type="match status" value="1"/>
</dbReference>
<dbReference type="RefSeq" id="XP_022644323.1">
    <property type="nucleotide sequence ID" value="XM_022788588.1"/>
</dbReference>
<comment type="similarity">
    <text evidence="2">Belongs to the SARAF family.</text>
</comment>
<proteinExistence type="inferred from homology"/>
<evidence type="ECO:0000256" key="2">
    <source>
        <dbReference type="ARBA" id="ARBA00006833"/>
    </source>
</evidence>
<dbReference type="RefSeq" id="XP_022644322.1">
    <property type="nucleotide sequence ID" value="XM_022788587.1"/>
</dbReference>
<dbReference type="EnsemblMetazoa" id="XM_022788585">
    <property type="protein sequence ID" value="XP_022644320"/>
    <property type="gene ID" value="LOC111243284"/>
</dbReference>
<dbReference type="RefSeq" id="XP_022644320.1">
    <property type="nucleotide sequence ID" value="XM_022788585.1"/>
</dbReference>
<feature type="compositionally biased region" description="Low complexity" evidence="14">
    <location>
        <begin position="273"/>
        <end position="293"/>
    </location>
</feature>
<dbReference type="EnsemblMetazoa" id="XM_022788587">
    <property type="protein sequence ID" value="XP_022644322"/>
    <property type="gene ID" value="LOC111243284"/>
</dbReference>
<sequence length="293" mass="31719">MGCRTPVSALGLLLIGLSLSTAQWSGAKRIKEKDLEVITLEEGKYTTARRTAPVLQLNCLSGCEQTPKTVQCYNRGWDGNGNNWECKATLPAGVSFGQMDVNCEGFDYPDDTYITVGSCSLSYRLVGRASYSSWIPGKDSNSRSGIMFNLLFYGVTFILVITLYKACVRSMRYASDYGDGGFGTGGFPPGGPGFRPDYYAPGNGCGGNRPPLPNDGLGFWSGAMAGGLLGYLFGNRGDAYGYGGNYDYGQRQYRQPCDTMDDNLRRRDRSYNASGQSASTSQSSTGYATSSRR</sequence>
<keyword evidence="8" id="KW-0256">Endoplasmic reticulum</keyword>
<name>A0A7M7IYE3_VARDE</name>
<reference evidence="17" key="1">
    <citation type="submission" date="2021-01" db="UniProtKB">
        <authorList>
            <consortium name="EnsemblMetazoa"/>
        </authorList>
    </citation>
    <scope>IDENTIFICATION</scope>
</reference>
<keyword evidence="7 16" id="KW-0732">Signal</keyword>
<evidence type="ECO:0000256" key="5">
    <source>
        <dbReference type="ARBA" id="ARBA00022568"/>
    </source>
</evidence>
<dbReference type="KEGG" id="vde:111243284"/>